<reference evidence="2 3" key="1">
    <citation type="submission" date="2024-05" db="EMBL/GenBank/DDBJ databases">
        <title>Culex pipiens pipiens assembly and annotation.</title>
        <authorList>
            <person name="Alout H."/>
            <person name="Durand T."/>
        </authorList>
    </citation>
    <scope>NUCLEOTIDE SEQUENCE [LARGE SCALE GENOMIC DNA]</scope>
    <source>
        <strain evidence="2">HA-2024</strain>
        <tissue evidence="2">Whole body</tissue>
    </source>
</reference>
<protein>
    <submittedName>
        <fullName evidence="2">Uncharacterized protein</fullName>
    </submittedName>
</protein>
<keyword evidence="3" id="KW-1185">Reference proteome</keyword>
<dbReference type="Pfam" id="PF00379">
    <property type="entry name" value="Chitin_bind_4"/>
    <property type="match status" value="1"/>
</dbReference>
<evidence type="ECO:0000313" key="3">
    <source>
        <dbReference type="Proteomes" id="UP001562425"/>
    </source>
</evidence>
<dbReference type="EMBL" id="JBEHCU010011892">
    <property type="protein sequence ID" value="KAL1376143.1"/>
    <property type="molecule type" value="Genomic_DNA"/>
</dbReference>
<evidence type="ECO:0000313" key="2">
    <source>
        <dbReference type="EMBL" id="KAL1376143.1"/>
    </source>
</evidence>
<sequence length="103" mass="11456">MFDWVGSSEGVRTPCVKLRRLTHTSHYLSDGTLVRQTTYTKIVDGAEIVVQEGEYSFIGVDKLRHKTTYIADENGYRAQASVSNMTGFIEDNIDPKVLGSLLG</sequence>
<comment type="caution">
    <text evidence="2">The sequence shown here is derived from an EMBL/GenBank/DDBJ whole genome shotgun (WGS) entry which is preliminary data.</text>
</comment>
<keyword evidence="1" id="KW-0193">Cuticle</keyword>
<name>A0ABD1CIE5_CULPP</name>
<dbReference type="AlphaFoldDB" id="A0ABD1CIE5"/>
<dbReference type="InterPro" id="IPR000618">
    <property type="entry name" value="Insect_cuticle"/>
</dbReference>
<organism evidence="2 3">
    <name type="scientific">Culex pipiens pipiens</name>
    <name type="common">Northern house mosquito</name>
    <dbReference type="NCBI Taxonomy" id="38569"/>
    <lineage>
        <taxon>Eukaryota</taxon>
        <taxon>Metazoa</taxon>
        <taxon>Ecdysozoa</taxon>
        <taxon>Arthropoda</taxon>
        <taxon>Hexapoda</taxon>
        <taxon>Insecta</taxon>
        <taxon>Pterygota</taxon>
        <taxon>Neoptera</taxon>
        <taxon>Endopterygota</taxon>
        <taxon>Diptera</taxon>
        <taxon>Nematocera</taxon>
        <taxon>Culicoidea</taxon>
        <taxon>Culicidae</taxon>
        <taxon>Culicinae</taxon>
        <taxon>Culicini</taxon>
        <taxon>Culex</taxon>
        <taxon>Culex</taxon>
    </lineage>
</organism>
<proteinExistence type="predicted"/>
<dbReference type="PROSITE" id="PS51155">
    <property type="entry name" value="CHIT_BIND_RR_2"/>
    <property type="match status" value="1"/>
</dbReference>
<evidence type="ECO:0000256" key="1">
    <source>
        <dbReference type="PROSITE-ProRule" id="PRU00497"/>
    </source>
</evidence>
<dbReference type="GO" id="GO:0042302">
    <property type="term" value="F:structural constituent of cuticle"/>
    <property type="evidence" value="ECO:0007669"/>
    <property type="project" value="UniProtKB-UniRule"/>
</dbReference>
<gene>
    <name evidence="2" type="ORF">pipiens_004495</name>
</gene>
<dbReference type="Proteomes" id="UP001562425">
    <property type="component" value="Unassembled WGS sequence"/>
</dbReference>
<accession>A0ABD1CIE5</accession>